<feature type="transmembrane region" description="Helical" evidence="1">
    <location>
        <begin position="44"/>
        <end position="66"/>
    </location>
</feature>
<dbReference type="InterPro" id="IPR052534">
    <property type="entry name" value="Extracell_DNA_Util/SecSys_Comp"/>
</dbReference>
<comment type="caution">
    <text evidence="2">The sequence shown here is derived from an EMBL/GenBank/DDBJ whole genome shotgun (WGS) entry which is preliminary data.</text>
</comment>
<name>A0A1F5YDU0_9BACT</name>
<dbReference type="Proteomes" id="UP000176992">
    <property type="component" value="Unassembled WGS sequence"/>
</dbReference>
<dbReference type="EMBL" id="MFIV01000121">
    <property type="protein sequence ID" value="OGF98350.1"/>
    <property type="molecule type" value="Genomic_DNA"/>
</dbReference>
<protein>
    <recommendedName>
        <fullName evidence="4">Fimbrial assembly protein</fullName>
    </recommendedName>
</protein>
<accession>A0A1F5YDU0</accession>
<evidence type="ECO:0008006" key="4">
    <source>
        <dbReference type="Google" id="ProtNLM"/>
    </source>
</evidence>
<dbReference type="PANTHER" id="PTHR40278:SF1">
    <property type="entry name" value="DNA UTILIZATION PROTEIN HOFN"/>
    <property type="match status" value="1"/>
</dbReference>
<gene>
    <name evidence="2" type="ORF">A2Z86_00180</name>
</gene>
<sequence>MIKINLLPPEKRKKIRKVQAAQKKSKLPALAGFKFSFRFDVLTVMPAAAAALALLVIGGSFFWLGYKEKSMKERRDTMRVELNHLNQVILHIDDLKARTKKVRDRMEVILAVDRNRFLWPRILDDVSGALPRYTWLDNISEVTPFPQLTVRIEGNTMSNILLSELIANLEQSAMLDRIKLISSTEQKHGSYATKFFVLEAECALNEPVDSAQVAAK</sequence>
<reference evidence="2 3" key="1">
    <citation type="journal article" date="2016" name="Nat. Commun.">
        <title>Thousands of microbial genomes shed light on interconnected biogeochemical processes in an aquifer system.</title>
        <authorList>
            <person name="Anantharaman K."/>
            <person name="Brown C.T."/>
            <person name="Hug L.A."/>
            <person name="Sharon I."/>
            <person name="Castelle C.J."/>
            <person name="Probst A.J."/>
            <person name="Thomas B.C."/>
            <person name="Singh A."/>
            <person name="Wilkins M.J."/>
            <person name="Karaoz U."/>
            <person name="Brodie E.L."/>
            <person name="Williams K.H."/>
            <person name="Hubbard S.S."/>
            <person name="Banfield J.F."/>
        </authorList>
    </citation>
    <scope>NUCLEOTIDE SEQUENCE [LARGE SCALE GENOMIC DNA]</scope>
</reference>
<keyword evidence="1" id="KW-1133">Transmembrane helix</keyword>
<dbReference type="PANTHER" id="PTHR40278">
    <property type="entry name" value="DNA UTILIZATION PROTEIN HOFN"/>
    <property type="match status" value="1"/>
</dbReference>
<evidence type="ECO:0000313" key="3">
    <source>
        <dbReference type="Proteomes" id="UP000176992"/>
    </source>
</evidence>
<dbReference type="Pfam" id="PF05137">
    <property type="entry name" value="PilN"/>
    <property type="match status" value="1"/>
</dbReference>
<keyword evidence="1" id="KW-0812">Transmembrane</keyword>
<proteinExistence type="predicted"/>
<evidence type="ECO:0000313" key="2">
    <source>
        <dbReference type="EMBL" id="OGF98350.1"/>
    </source>
</evidence>
<dbReference type="AlphaFoldDB" id="A0A1F5YDU0"/>
<dbReference type="InterPro" id="IPR007813">
    <property type="entry name" value="PilN"/>
</dbReference>
<evidence type="ECO:0000256" key="1">
    <source>
        <dbReference type="SAM" id="Phobius"/>
    </source>
</evidence>
<organism evidence="2 3">
    <name type="scientific">Candidatus Glassbacteria bacterium GWA2_58_10</name>
    <dbReference type="NCBI Taxonomy" id="1817865"/>
    <lineage>
        <taxon>Bacteria</taxon>
        <taxon>Candidatus Glassiibacteriota</taxon>
    </lineage>
</organism>
<keyword evidence="1" id="KW-0472">Membrane</keyword>